<protein>
    <submittedName>
        <fullName evidence="1">Phage tail protein</fullName>
    </submittedName>
</protein>
<proteinExistence type="predicted"/>
<keyword evidence="2" id="KW-1185">Reference proteome</keyword>
<evidence type="ECO:0000313" key="2">
    <source>
        <dbReference type="Proteomes" id="UP001589858"/>
    </source>
</evidence>
<dbReference type="Pfam" id="PF06995">
    <property type="entry name" value="Phage_P2_GpU"/>
    <property type="match status" value="1"/>
</dbReference>
<evidence type="ECO:0000313" key="1">
    <source>
        <dbReference type="EMBL" id="MFC0683563.1"/>
    </source>
</evidence>
<dbReference type="EMBL" id="JBHLTM010000014">
    <property type="protein sequence ID" value="MFC0683563.1"/>
    <property type="molecule type" value="Genomic_DNA"/>
</dbReference>
<dbReference type="InterPro" id="IPR009734">
    <property type="entry name" value="Myoviridae_GpU"/>
</dbReference>
<dbReference type="RefSeq" id="WP_267221686.1">
    <property type="nucleotide sequence ID" value="NZ_JAPCWC010000011.1"/>
</dbReference>
<reference evidence="1 2" key="1">
    <citation type="submission" date="2024-09" db="EMBL/GenBank/DDBJ databases">
        <authorList>
            <person name="Sun Q."/>
            <person name="Mori K."/>
        </authorList>
    </citation>
    <scope>NUCLEOTIDE SEQUENCE [LARGE SCALE GENOMIC DNA]</scope>
    <source>
        <strain evidence="1 2">CICC 11035S</strain>
    </source>
</reference>
<dbReference type="Proteomes" id="UP001589858">
    <property type="component" value="Unassembled WGS sequence"/>
</dbReference>
<gene>
    <name evidence="1" type="ORF">ACFFF8_03030</name>
</gene>
<accession>A0ABV6S646</accession>
<organism evidence="1 2">
    <name type="scientific">Novosphingobium clariflavum</name>
    <dbReference type="NCBI Taxonomy" id="2029884"/>
    <lineage>
        <taxon>Bacteria</taxon>
        <taxon>Pseudomonadati</taxon>
        <taxon>Pseudomonadota</taxon>
        <taxon>Alphaproteobacteria</taxon>
        <taxon>Sphingomonadales</taxon>
        <taxon>Sphingomonadaceae</taxon>
        <taxon>Novosphingobium</taxon>
    </lineage>
</organism>
<name>A0ABV6S646_9SPHN</name>
<sequence length="134" mass="14485">MASAPILSPAKLLSLGMFVFGMDTAAYSEFQRSQGWRHEGSDRHMARPASQFTGPGEDVITLAGLLVPEIAGSYGALESLVEMADTGGNWPLIDGTGLVLGHYRIDRLNRDHRMVLAGGIPRAIDFSLELTRVD</sequence>
<comment type="caution">
    <text evidence="1">The sequence shown here is derived from an EMBL/GenBank/DDBJ whole genome shotgun (WGS) entry which is preliminary data.</text>
</comment>